<protein>
    <submittedName>
        <fullName evidence="1">Parkin co-regulated protein like protein</fullName>
    </submittedName>
</protein>
<dbReference type="PANTHER" id="PTHR21207:SF1">
    <property type="entry name" value="PACRG-LIKE PROTEIN"/>
    <property type="match status" value="1"/>
</dbReference>
<proteinExistence type="predicted"/>
<reference evidence="1" key="1">
    <citation type="submission" date="2022-03" db="EMBL/GenBank/DDBJ databases">
        <title>Draft genome sequence of Aduncisulcus paluster, a free-living microaerophilic Fornicata.</title>
        <authorList>
            <person name="Yuyama I."/>
            <person name="Kume K."/>
            <person name="Tamura T."/>
            <person name="Inagaki Y."/>
            <person name="Hashimoto T."/>
        </authorList>
    </citation>
    <scope>NUCLEOTIDE SEQUENCE</scope>
    <source>
        <strain evidence="1">NY0171</strain>
    </source>
</reference>
<dbReference type="InterPro" id="IPR019399">
    <property type="entry name" value="Parkin_co-regulated_protein"/>
</dbReference>
<name>A0ABQ5K906_9EUKA</name>
<dbReference type="PANTHER" id="PTHR21207">
    <property type="entry name" value="PARKIN COREGULATED GENE PROTEIN PARK2 COREGULATED"/>
    <property type="match status" value="1"/>
</dbReference>
<evidence type="ECO:0000313" key="2">
    <source>
        <dbReference type="Proteomes" id="UP001057375"/>
    </source>
</evidence>
<organism evidence="1 2">
    <name type="scientific">Aduncisulcus paluster</name>
    <dbReference type="NCBI Taxonomy" id="2918883"/>
    <lineage>
        <taxon>Eukaryota</taxon>
        <taxon>Metamonada</taxon>
        <taxon>Carpediemonas-like organisms</taxon>
        <taxon>Aduncisulcus</taxon>
    </lineage>
</organism>
<dbReference type="Pfam" id="PF10274">
    <property type="entry name" value="ParcG"/>
    <property type="match status" value="1"/>
</dbReference>
<comment type="caution">
    <text evidence="1">The sequence shown here is derived from an EMBL/GenBank/DDBJ whole genome shotgun (WGS) entry which is preliminary data.</text>
</comment>
<accession>A0ABQ5K906</accession>
<keyword evidence="2" id="KW-1185">Reference proteome</keyword>
<dbReference type="EMBL" id="BQXS01000113">
    <property type="protein sequence ID" value="GKT27949.1"/>
    <property type="molecule type" value="Genomic_DNA"/>
</dbReference>
<dbReference type="Proteomes" id="UP001057375">
    <property type="component" value="Unassembled WGS sequence"/>
</dbReference>
<gene>
    <name evidence="1" type="ORF">ADUPG1_000306</name>
</gene>
<sequence length="246" mass="26925">MHSRQYDVDRKSPKYHKTVGRHEFTAKRFDKFVPAFSMDKKGARTPFQVAYDEGGIPVVLDHGAVKHAVSWRQELHTLRNDQIMLVAQGLSSCVHPYIVVAPLAWKDLMENEGVRAKLTDEFSMKIARALRIVLNEVNIASHSPQSMTAAINALNGVAQFCEALSRSSSAVSGGGLKFLPLTGQGNTKIGIDTELVKAILPGMRPHAISKTPQVRKACHAALDVIVACGGTSVKSEIKRKIPTYRG</sequence>
<evidence type="ECO:0000313" key="1">
    <source>
        <dbReference type="EMBL" id="GKT27949.1"/>
    </source>
</evidence>